<proteinExistence type="predicted"/>
<dbReference type="EMBL" id="POUB01000001">
    <property type="protein sequence ID" value="PZG03000.1"/>
    <property type="molecule type" value="Genomic_DNA"/>
</dbReference>
<dbReference type="Proteomes" id="UP000248749">
    <property type="component" value="Unassembled WGS sequence"/>
</dbReference>
<dbReference type="AlphaFoldDB" id="A0A2W2DPW9"/>
<keyword evidence="3" id="KW-1185">Reference proteome</keyword>
<gene>
    <name evidence="2" type="ORF">C1I99_00035</name>
</gene>
<evidence type="ECO:0000313" key="3">
    <source>
        <dbReference type="Proteomes" id="UP000248749"/>
    </source>
</evidence>
<feature type="transmembrane region" description="Helical" evidence="1">
    <location>
        <begin position="32"/>
        <end position="51"/>
    </location>
</feature>
<protein>
    <submittedName>
        <fullName evidence="2">Uncharacterized protein</fullName>
    </submittedName>
</protein>
<evidence type="ECO:0000313" key="2">
    <source>
        <dbReference type="EMBL" id="PZG03000.1"/>
    </source>
</evidence>
<evidence type="ECO:0000256" key="1">
    <source>
        <dbReference type="SAM" id="Phobius"/>
    </source>
</evidence>
<reference evidence="2 3" key="1">
    <citation type="submission" date="2018-01" db="EMBL/GenBank/DDBJ databases">
        <title>Draft genome sequence of Salinispora sp. 13K206.</title>
        <authorList>
            <person name="Sahin N."/>
            <person name="Saygin H."/>
            <person name="Ay H."/>
        </authorList>
    </citation>
    <scope>NUCLEOTIDE SEQUENCE [LARGE SCALE GENOMIC DNA]</scope>
    <source>
        <strain evidence="2 3">13K206</strain>
    </source>
</reference>
<keyword evidence="1" id="KW-1133">Transmembrane helix</keyword>
<comment type="caution">
    <text evidence="2">The sequence shown here is derived from an EMBL/GenBank/DDBJ whole genome shotgun (WGS) entry which is preliminary data.</text>
</comment>
<keyword evidence="1" id="KW-0472">Membrane</keyword>
<sequence>MAQLPGLILLFLLASLVATAGAIPAAWRPELAVAGVFVTTVALTGSGLSLGVAQLRRAGPRPLLLGAVLWVAVAASSPAVQALTGQL</sequence>
<name>A0A2W2DPW9_9ACTN</name>
<keyword evidence="1" id="KW-0812">Transmembrane</keyword>
<feature type="transmembrane region" description="Helical" evidence="1">
    <location>
        <begin position="63"/>
        <end position="84"/>
    </location>
</feature>
<accession>A0A2W2DPW9</accession>
<dbReference type="RefSeq" id="WP_111132088.1">
    <property type="nucleotide sequence ID" value="NZ_POUB01000001.1"/>
</dbReference>
<organism evidence="2 3">
    <name type="scientific">Micromonospora deserti</name>
    <dbReference type="NCBI Taxonomy" id="2070366"/>
    <lineage>
        <taxon>Bacteria</taxon>
        <taxon>Bacillati</taxon>
        <taxon>Actinomycetota</taxon>
        <taxon>Actinomycetes</taxon>
        <taxon>Micromonosporales</taxon>
        <taxon>Micromonosporaceae</taxon>
        <taxon>Micromonospora</taxon>
    </lineage>
</organism>